<organism evidence="1">
    <name type="scientific">freshwater metagenome</name>
    <dbReference type="NCBI Taxonomy" id="449393"/>
    <lineage>
        <taxon>unclassified sequences</taxon>
        <taxon>metagenomes</taxon>
        <taxon>ecological metagenomes</taxon>
    </lineage>
</organism>
<dbReference type="Pfam" id="PF09754">
    <property type="entry name" value="PAC2"/>
    <property type="match status" value="1"/>
</dbReference>
<dbReference type="EMBL" id="CAFBOZ010000326">
    <property type="protein sequence ID" value="CAB5023570.1"/>
    <property type="molecule type" value="Genomic_DNA"/>
</dbReference>
<accession>A0A6J7R0R5</accession>
<sequence>MNQPVQTIPELLAPVMVVAFEGWNDAGDAATDAIEHLEEAWGASPWAEIDPEPYYDYQVNRPLTHIDEHQVRHITWPTTRLSIARIPLAQRDVVLVRGIEPNMRWRGFCDELLTYARALSIEMVVSLGSLLADTPHTRPVPVSGVTTDEGLIESLGFEPSRYEGPTGIVGVLQAACQAAGIPSVSLWAAIPHYVAHPPCPKATMALLTRLEDVLDISVPLGDLADDAGAWQLGVDELAEDDSEIADYVRHLEETQDAAELPEASGEAIAREFERYLRRRGGDS</sequence>
<protein>
    <submittedName>
        <fullName evidence="1">Unannotated protein</fullName>
    </submittedName>
</protein>
<name>A0A6J7R0R5_9ZZZZ</name>
<dbReference type="PIRSF" id="PIRSF028754">
    <property type="entry name" value="UCP028754"/>
    <property type="match status" value="1"/>
</dbReference>
<proteinExistence type="predicted"/>
<evidence type="ECO:0000313" key="1">
    <source>
        <dbReference type="EMBL" id="CAB5023570.1"/>
    </source>
</evidence>
<gene>
    <name evidence="1" type="ORF">UFOPK3992_01853</name>
</gene>
<dbReference type="InterPro" id="IPR019151">
    <property type="entry name" value="Proteasome_assmbl_chaperone_2"/>
</dbReference>
<reference evidence="1" key="1">
    <citation type="submission" date="2020-05" db="EMBL/GenBank/DDBJ databases">
        <authorList>
            <person name="Chiriac C."/>
            <person name="Salcher M."/>
            <person name="Ghai R."/>
            <person name="Kavagutti S V."/>
        </authorList>
    </citation>
    <scope>NUCLEOTIDE SEQUENCE</scope>
</reference>
<dbReference type="Gene3D" id="3.40.50.10900">
    <property type="entry name" value="PAC-like subunit"/>
    <property type="match status" value="1"/>
</dbReference>
<dbReference type="InterPro" id="IPR038389">
    <property type="entry name" value="PSMG2_sf"/>
</dbReference>
<dbReference type="AlphaFoldDB" id="A0A6J7R0R5"/>
<dbReference type="SUPFAM" id="SSF159659">
    <property type="entry name" value="Cgl1923-like"/>
    <property type="match status" value="1"/>
</dbReference>
<dbReference type="InterPro" id="IPR008492">
    <property type="entry name" value="Rv2714-like"/>
</dbReference>